<dbReference type="EMBL" id="JBHFQA010000019">
    <property type="protein sequence ID" value="KAL2082139.1"/>
    <property type="molecule type" value="Genomic_DNA"/>
</dbReference>
<dbReference type="InterPro" id="IPR003599">
    <property type="entry name" value="Ig_sub"/>
</dbReference>
<feature type="compositionally biased region" description="Polar residues" evidence="1">
    <location>
        <begin position="619"/>
        <end position="629"/>
    </location>
</feature>
<feature type="region of interest" description="Disordered" evidence="1">
    <location>
        <begin position="172"/>
        <end position="215"/>
    </location>
</feature>
<name>A0ABD1J4W1_9TELE</name>
<feature type="domain" description="Ig-like" evidence="3">
    <location>
        <begin position="415"/>
        <end position="516"/>
    </location>
</feature>
<reference evidence="4 5" key="1">
    <citation type="submission" date="2024-09" db="EMBL/GenBank/DDBJ databases">
        <title>A chromosome-level genome assembly of Gray's grenadier anchovy, Coilia grayii.</title>
        <authorList>
            <person name="Fu Z."/>
        </authorList>
    </citation>
    <scope>NUCLEOTIDE SEQUENCE [LARGE SCALE GENOMIC DNA]</scope>
    <source>
        <strain evidence="4">G4</strain>
        <tissue evidence="4">Muscle</tissue>
    </source>
</reference>
<feature type="domain" description="Ig-like" evidence="3">
    <location>
        <begin position="322"/>
        <end position="395"/>
    </location>
</feature>
<gene>
    <name evidence="4" type="ORF">ACEWY4_021957</name>
</gene>
<feature type="compositionally biased region" description="Polar residues" evidence="1">
    <location>
        <begin position="195"/>
        <end position="211"/>
    </location>
</feature>
<dbReference type="PROSITE" id="PS50835">
    <property type="entry name" value="IG_LIKE"/>
    <property type="match status" value="2"/>
</dbReference>
<dbReference type="PANTHER" id="PTHR11422">
    <property type="entry name" value="T-CELL SURFACE GLYCOPROTEIN CD4"/>
    <property type="match status" value="1"/>
</dbReference>
<dbReference type="PANTHER" id="PTHR11422:SF5">
    <property type="entry name" value="DIVERSE IMMUNOGLOBULIN DOMAIN-CONTAINING PROTEIN 1.1 ISOFORM X1-RELATED"/>
    <property type="match status" value="1"/>
</dbReference>
<organism evidence="4 5">
    <name type="scientific">Coilia grayii</name>
    <name type="common">Gray's grenadier anchovy</name>
    <dbReference type="NCBI Taxonomy" id="363190"/>
    <lineage>
        <taxon>Eukaryota</taxon>
        <taxon>Metazoa</taxon>
        <taxon>Chordata</taxon>
        <taxon>Craniata</taxon>
        <taxon>Vertebrata</taxon>
        <taxon>Euteleostomi</taxon>
        <taxon>Actinopterygii</taxon>
        <taxon>Neopterygii</taxon>
        <taxon>Teleostei</taxon>
        <taxon>Clupei</taxon>
        <taxon>Clupeiformes</taxon>
        <taxon>Clupeoidei</taxon>
        <taxon>Engraulidae</taxon>
        <taxon>Coilinae</taxon>
        <taxon>Coilia</taxon>
    </lineage>
</organism>
<dbReference type="InterPro" id="IPR007110">
    <property type="entry name" value="Ig-like_dom"/>
</dbReference>
<feature type="region of interest" description="Disordered" evidence="1">
    <location>
        <begin position="1"/>
        <end position="20"/>
    </location>
</feature>
<keyword evidence="2" id="KW-0812">Transmembrane</keyword>
<evidence type="ECO:0000313" key="4">
    <source>
        <dbReference type="EMBL" id="KAL2082139.1"/>
    </source>
</evidence>
<dbReference type="SUPFAM" id="SSF48726">
    <property type="entry name" value="Immunoglobulin"/>
    <property type="match status" value="1"/>
</dbReference>
<dbReference type="InterPro" id="IPR013783">
    <property type="entry name" value="Ig-like_fold"/>
</dbReference>
<dbReference type="SMART" id="SM00409">
    <property type="entry name" value="IG"/>
    <property type="match status" value="2"/>
</dbReference>
<protein>
    <recommendedName>
        <fullName evidence="3">Ig-like domain-containing protein</fullName>
    </recommendedName>
</protein>
<feature type="compositionally biased region" description="Polar residues" evidence="1">
    <location>
        <begin position="636"/>
        <end position="648"/>
    </location>
</feature>
<comment type="caution">
    <text evidence="4">The sequence shown here is derived from an EMBL/GenBank/DDBJ whole genome shotgun (WGS) entry which is preliminary data.</text>
</comment>
<feature type="compositionally biased region" description="Pro residues" evidence="1">
    <location>
        <begin position="176"/>
        <end position="191"/>
    </location>
</feature>
<keyword evidence="5" id="KW-1185">Reference proteome</keyword>
<keyword evidence="2" id="KW-0472">Membrane</keyword>
<feature type="compositionally biased region" description="Pro residues" evidence="1">
    <location>
        <begin position="9"/>
        <end position="19"/>
    </location>
</feature>
<sequence length="648" mass="69800">MQRKALGKAPPPPKAPPAVPLKRHIQDAQKLQQQKGQHQQQLHIIRVHLHLCRFTPGTSSSIQNPLEEPLRLSCSPCVAPTVTGELVGGQLHVGGLPFPHLGLLGLSKTGDVASVQLKNDRGQPRHRAGGGVSSSSFTSFGSICTCAASRQVNFYPLPPSAAQCGADMNKYFAQHPEPPGRAPPSQPPLSPAPTSGCSSSLRRITLPVSNSKNDKGRLRHKEAIELVAVGGDTLHEPVHEVLRRCQAPPPTRGTRGTPELLCHAFQLITPLCETQSRDTVAQRAEEMAKLHNTTLGQLLTVLLLLQGVHVDAITVFSSTAGSVTLPCANEITGYPNCSSTTWLYSRDKKTTVEEVALGKIKPENTHRAERLSLLPNCSLHITNVSTQDAGLYTCRQCQSTGAKYGEDARIFLSVLQVSASPRQAEMVIGSSVTLHCQLHTYDNCGASVGGVSLRWVDKEGNDLKNTTKHQIRNISVCNVSLTVELTAPNSRHRKKTWRCNLTAGGQVKASAKYTIRLKAPAGAVMVGVGVCVCLVAAALITVVVIRKRRTNAGREQKHKSIHNSTAVTAMQSFHPPQSATGEQEAELHYAAFQHLNPTQAGPAAKRPEDTVIYSSIMQLSGGEDQSNSRPVDPSAMYNTVQKNSKAHN</sequence>
<dbReference type="Proteomes" id="UP001591681">
    <property type="component" value="Unassembled WGS sequence"/>
</dbReference>
<evidence type="ECO:0000256" key="1">
    <source>
        <dbReference type="SAM" id="MobiDB-lite"/>
    </source>
</evidence>
<proteinExistence type="predicted"/>
<feature type="region of interest" description="Disordered" evidence="1">
    <location>
        <begin position="619"/>
        <end position="648"/>
    </location>
</feature>
<dbReference type="InterPro" id="IPR013106">
    <property type="entry name" value="Ig_V-set"/>
</dbReference>
<evidence type="ECO:0000259" key="3">
    <source>
        <dbReference type="PROSITE" id="PS50835"/>
    </source>
</evidence>
<feature type="transmembrane region" description="Helical" evidence="2">
    <location>
        <begin position="522"/>
        <end position="545"/>
    </location>
</feature>
<evidence type="ECO:0000313" key="5">
    <source>
        <dbReference type="Proteomes" id="UP001591681"/>
    </source>
</evidence>
<keyword evidence="2" id="KW-1133">Transmembrane helix</keyword>
<dbReference type="InterPro" id="IPR036179">
    <property type="entry name" value="Ig-like_dom_sf"/>
</dbReference>
<dbReference type="Pfam" id="PF07686">
    <property type="entry name" value="V-set"/>
    <property type="match status" value="1"/>
</dbReference>
<dbReference type="Gene3D" id="2.60.40.10">
    <property type="entry name" value="Immunoglobulins"/>
    <property type="match status" value="1"/>
</dbReference>
<accession>A0ABD1J4W1</accession>
<dbReference type="AlphaFoldDB" id="A0ABD1J4W1"/>
<dbReference type="CDD" id="cd00096">
    <property type="entry name" value="Ig"/>
    <property type="match status" value="1"/>
</dbReference>
<evidence type="ECO:0000256" key="2">
    <source>
        <dbReference type="SAM" id="Phobius"/>
    </source>
</evidence>